<sequence>MPRNDDLLETFIGSLKYASSSISALLIGGIVFFLAMFLVGLPFFLGYITKCMREAIDGNGVLPEWGDIAGMLRDGVRMLVVFMAYALAYLVIVSLTTIPLFVFQKLGMPYMAFLSTIALLLTMAVVAGAFSIIFFASWVLYATSGSVSAALSPQKIRRLISLNPAGYLTALLASLAIMAAASASALLVIVIPWVAFTASTAISFIYSKYYQSAMKMAGGVA</sequence>
<dbReference type="EMBL" id="CP003243">
    <property type="protein sequence ID" value="AFC99097.1"/>
    <property type="molecule type" value="Genomic_DNA"/>
</dbReference>
<evidence type="ECO:0000313" key="3">
    <source>
        <dbReference type="Proteomes" id="UP000005233"/>
    </source>
</evidence>
<feature type="transmembrane region" description="Helical" evidence="1">
    <location>
        <begin position="162"/>
        <end position="180"/>
    </location>
</feature>
<keyword evidence="3" id="KW-1185">Reference proteome</keyword>
<gene>
    <name evidence="2" type="ordered locus">Mtc_0326</name>
</gene>
<protein>
    <submittedName>
        <fullName evidence="2">Uncharacterized protein</fullName>
    </submittedName>
</protein>
<dbReference type="Proteomes" id="UP000005233">
    <property type="component" value="Chromosome"/>
</dbReference>
<feature type="transmembrane region" description="Helical" evidence="1">
    <location>
        <begin position="186"/>
        <end position="206"/>
    </location>
</feature>
<keyword evidence="1" id="KW-0472">Membrane</keyword>
<feature type="transmembrane region" description="Helical" evidence="1">
    <location>
        <begin position="79"/>
        <end position="102"/>
    </location>
</feature>
<keyword evidence="1" id="KW-1133">Transmembrane helix</keyword>
<dbReference type="STRING" id="1041930.Mtc_0326"/>
<organism evidence="2 3">
    <name type="scientific">Methanocella conradii (strain DSM 24694 / JCM 17849 / CGMCC 1.5162 / HZ254)</name>
    <dbReference type="NCBI Taxonomy" id="1041930"/>
    <lineage>
        <taxon>Archaea</taxon>
        <taxon>Methanobacteriati</taxon>
        <taxon>Methanobacteriota</taxon>
        <taxon>Stenosarchaea group</taxon>
        <taxon>Methanomicrobia</taxon>
        <taxon>Methanocellales</taxon>
        <taxon>Methanocellaceae</taxon>
        <taxon>Methanocella</taxon>
    </lineage>
</organism>
<accession>H8IA31</accession>
<dbReference type="GeneID" id="11970207"/>
<evidence type="ECO:0000256" key="1">
    <source>
        <dbReference type="SAM" id="Phobius"/>
    </source>
</evidence>
<dbReference type="KEGG" id="mez:Mtc_0326"/>
<dbReference type="OrthoDB" id="107590at2157"/>
<evidence type="ECO:0000313" key="2">
    <source>
        <dbReference type="EMBL" id="AFC99097.1"/>
    </source>
</evidence>
<dbReference type="Pfam" id="PF13197">
    <property type="entry name" value="DUF4013"/>
    <property type="match status" value="1"/>
</dbReference>
<dbReference type="InterPro" id="IPR025098">
    <property type="entry name" value="DUF4013"/>
</dbReference>
<dbReference type="RefSeq" id="WP_014404936.1">
    <property type="nucleotide sequence ID" value="NC_017034.1"/>
</dbReference>
<dbReference type="AlphaFoldDB" id="H8IA31"/>
<dbReference type="HOGENOM" id="CLU_1248281_0_0_2"/>
<keyword evidence="1" id="KW-0812">Transmembrane</keyword>
<proteinExistence type="predicted"/>
<dbReference type="eggNOG" id="arCOG02879">
    <property type="taxonomic scope" value="Archaea"/>
</dbReference>
<feature type="transmembrane region" description="Helical" evidence="1">
    <location>
        <begin position="108"/>
        <end position="141"/>
    </location>
</feature>
<name>H8IA31_METCZ</name>
<reference evidence="2 3" key="1">
    <citation type="journal article" date="2012" name="J. Bacteriol.">
        <title>Complete genome sequence of a thermophilic methanogen, Methanocella conradii HZ254, isolated from Chinese rice field soil.</title>
        <authorList>
            <person name="Lu Z."/>
            <person name="Lu Y."/>
        </authorList>
    </citation>
    <scope>NUCLEOTIDE SEQUENCE [LARGE SCALE GENOMIC DNA]</scope>
    <source>
        <strain evidence="3">DSM 24694 / JCM 17849 / CGMCC 1.5162 / HZ254</strain>
    </source>
</reference>
<feature type="transmembrane region" description="Helical" evidence="1">
    <location>
        <begin position="20"/>
        <end position="45"/>
    </location>
</feature>